<evidence type="ECO:0000256" key="1">
    <source>
        <dbReference type="SAM" id="MobiDB-lite"/>
    </source>
</evidence>
<dbReference type="AlphaFoldDB" id="A0A834MB42"/>
<sequence>MNIEEEEEEEVQSRDEGDRENASTANYFYINFLGSTSRCEILSGRRSGQLSHLTIITATTTKWPIVAPDPPQPDPSEAAGADEASRQANKLAGPRHQEQQRRRQTRKK</sequence>
<reference evidence="2" key="1">
    <citation type="submission" date="2020-08" db="EMBL/GenBank/DDBJ databases">
        <title>Genome sequencing and assembly of the red palm weevil Rhynchophorus ferrugineus.</title>
        <authorList>
            <person name="Dias G.B."/>
            <person name="Bergman C.M."/>
            <person name="Manee M."/>
        </authorList>
    </citation>
    <scope>NUCLEOTIDE SEQUENCE</scope>
    <source>
        <strain evidence="2">AA-2017</strain>
        <tissue evidence="2">Whole larva</tissue>
    </source>
</reference>
<feature type="compositionally biased region" description="Basic and acidic residues" evidence="1">
    <location>
        <begin position="11"/>
        <end position="21"/>
    </location>
</feature>
<organism evidence="2 3">
    <name type="scientific">Rhynchophorus ferrugineus</name>
    <name type="common">Red palm weevil</name>
    <name type="synonym">Curculio ferrugineus</name>
    <dbReference type="NCBI Taxonomy" id="354439"/>
    <lineage>
        <taxon>Eukaryota</taxon>
        <taxon>Metazoa</taxon>
        <taxon>Ecdysozoa</taxon>
        <taxon>Arthropoda</taxon>
        <taxon>Hexapoda</taxon>
        <taxon>Insecta</taxon>
        <taxon>Pterygota</taxon>
        <taxon>Neoptera</taxon>
        <taxon>Endopterygota</taxon>
        <taxon>Coleoptera</taxon>
        <taxon>Polyphaga</taxon>
        <taxon>Cucujiformia</taxon>
        <taxon>Curculionidae</taxon>
        <taxon>Dryophthorinae</taxon>
        <taxon>Rhynchophorus</taxon>
    </lineage>
</organism>
<evidence type="ECO:0000313" key="2">
    <source>
        <dbReference type="EMBL" id="KAF7273360.1"/>
    </source>
</evidence>
<protein>
    <submittedName>
        <fullName evidence="2">Uncharacterized protein</fullName>
    </submittedName>
</protein>
<dbReference type="EMBL" id="JAACXV010013470">
    <property type="protein sequence ID" value="KAF7273360.1"/>
    <property type="molecule type" value="Genomic_DNA"/>
</dbReference>
<accession>A0A834MB42</accession>
<proteinExistence type="predicted"/>
<feature type="region of interest" description="Disordered" evidence="1">
    <location>
        <begin position="60"/>
        <end position="108"/>
    </location>
</feature>
<feature type="region of interest" description="Disordered" evidence="1">
    <location>
        <begin position="1"/>
        <end position="23"/>
    </location>
</feature>
<dbReference type="Proteomes" id="UP000625711">
    <property type="component" value="Unassembled WGS sequence"/>
</dbReference>
<evidence type="ECO:0000313" key="3">
    <source>
        <dbReference type="Proteomes" id="UP000625711"/>
    </source>
</evidence>
<name>A0A834MB42_RHYFE</name>
<feature type="compositionally biased region" description="Acidic residues" evidence="1">
    <location>
        <begin position="1"/>
        <end position="10"/>
    </location>
</feature>
<comment type="caution">
    <text evidence="2">The sequence shown here is derived from an EMBL/GenBank/DDBJ whole genome shotgun (WGS) entry which is preliminary data.</text>
</comment>
<keyword evidence="3" id="KW-1185">Reference proteome</keyword>
<gene>
    <name evidence="2" type="ORF">GWI33_013930</name>
</gene>